<evidence type="ECO:0000256" key="1">
    <source>
        <dbReference type="SAM" id="SignalP"/>
    </source>
</evidence>
<comment type="caution">
    <text evidence="3">The sequence shown here is derived from an EMBL/GenBank/DDBJ whole genome shotgun (WGS) entry which is preliminary data.</text>
</comment>
<dbReference type="Pfam" id="PF13670">
    <property type="entry name" value="PepSY_2"/>
    <property type="match status" value="1"/>
</dbReference>
<evidence type="ECO:0000259" key="2">
    <source>
        <dbReference type="Pfam" id="PF13670"/>
    </source>
</evidence>
<dbReference type="EMBL" id="SMSI01000001">
    <property type="protein sequence ID" value="TDH38554.1"/>
    <property type="molecule type" value="Genomic_DNA"/>
</dbReference>
<evidence type="ECO:0000313" key="4">
    <source>
        <dbReference type="Proteomes" id="UP000295131"/>
    </source>
</evidence>
<feature type="chain" id="PRO_5020799361" evidence="1">
    <location>
        <begin position="21"/>
        <end position="88"/>
    </location>
</feature>
<reference evidence="3 4" key="1">
    <citation type="journal article" date="2013" name="Int. J. Syst. Evol. Microbiol.">
        <title>Hoeflea suaedae sp. nov., an endophytic bacterium isolated from the root of the halophyte Suaeda maritima.</title>
        <authorList>
            <person name="Chung E.J."/>
            <person name="Park J.A."/>
            <person name="Pramanik P."/>
            <person name="Bibi F."/>
            <person name="Jeon C.O."/>
            <person name="Chung Y.R."/>
        </authorList>
    </citation>
    <scope>NUCLEOTIDE SEQUENCE [LARGE SCALE GENOMIC DNA]</scope>
    <source>
        <strain evidence="3 4">YC6898</strain>
    </source>
</reference>
<dbReference type="OrthoDB" id="7365433at2"/>
<proteinExistence type="predicted"/>
<gene>
    <name evidence="3" type="ORF">E2A64_05480</name>
</gene>
<feature type="domain" description="PepSY" evidence="2">
    <location>
        <begin position="5"/>
        <end position="84"/>
    </location>
</feature>
<evidence type="ECO:0000313" key="3">
    <source>
        <dbReference type="EMBL" id="TDH38554.1"/>
    </source>
</evidence>
<dbReference type="InterPro" id="IPR025711">
    <property type="entry name" value="PepSY"/>
</dbReference>
<name>A0A4R5PNC1_9HYPH</name>
<accession>A0A4R5PNC1</accession>
<feature type="signal peptide" evidence="1">
    <location>
        <begin position="1"/>
        <end position="20"/>
    </location>
</feature>
<keyword evidence="4" id="KW-1185">Reference proteome</keyword>
<sequence>MQKIIIALVVATAFSGPALASEKCSVAMADWQPREALQAKLEGEGWKVRSIKTEDGCYEAYAINADGKKVEAYFNPQTFQSVASKVED</sequence>
<dbReference type="RefSeq" id="WP_133283388.1">
    <property type="nucleotide sequence ID" value="NZ_SMSI01000001.1"/>
</dbReference>
<dbReference type="Proteomes" id="UP000295131">
    <property type="component" value="Unassembled WGS sequence"/>
</dbReference>
<organism evidence="3 4">
    <name type="scientific">Pseudohoeflea suaedae</name>
    <dbReference type="NCBI Taxonomy" id="877384"/>
    <lineage>
        <taxon>Bacteria</taxon>
        <taxon>Pseudomonadati</taxon>
        <taxon>Pseudomonadota</taxon>
        <taxon>Alphaproteobacteria</taxon>
        <taxon>Hyphomicrobiales</taxon>
        <taxon>Rhizobiaceae</taxon>
        <taxon>Pseudohoeflea</taxon>
    </lineage>
</organism>
<protein>
    <submittedName>
        <fullName evidence="3">PepSY domain-containing protein</fullName>
    </submittedName>
</protein>
<dbReference type="AlphaFoldDB" id="A0A4R5PNC1"/>
<keyword evidence="1" id="KW-0732">Signal</keyword>